<organism evidence="1 2">
    <name type="scientific">Xylaria curta</name>
    <dbReference type="NCBI Taxonomy" id="42375"/>
    <lineage>
        <taxon>Eukaryota</taxon>
        <taxon>Fungi</taxon>
        <taxon>Dikarya</taxon>
        <taxon>Ascomycota</taxon>
        <taxon>Pezizomycotina</taxon>
        <taxon>Sordariomycetes</taxon>
        <taxon>Xylariomycetidae</taxon>
        <taxon>Xylariales</taxon>
        <taxon>Xylariaceae</taxon>
        <taxon>Xylaria</taxon>
    </lineage>
</organism>
<dbReference type="Proteomes" id="UP001143856">
    <property type="component" value="Unassembled WGS sequence"/>
</dbReference>
<protein>
    <submittedName>
        <fullName evidence="1">Uncharacterized protein</fullName>
    </submittedName>
</protein>
<comment type="caution">
    <text evidence="1">The sequence shown here is derived from an EMBL/GenBank/DDBJ whole genome shotgun (WGS) entry which is preliminary data.</text>
</comment>
<dbReference type="EMBL" id="JAPDGR010000135">
    <property type="protein sequence ID" value="KAJ2995364.1"/>
    <property type="molecule type" value="Genomic_DNA"/>
</dbReference>
<evidence type="ECO:0000313" key="2">
    <source>
        <dbReference type="Proteomes" id="UP001143856"/>
    </source>
</evidence>
<sequence length="773" mass="84438">MGLPRLGFGSTLLILGLVLVLMPTRAAAFGAGNIPSIAQVEGHNWRHGDIEDMLKTIAFLHGKKWTTLLVGRTYFGNWLRDYSQAVDVASLKGVNAETIRILVWVLSFLANGYATEEFEVTAERLGVYRPEEHIDNPLGYAEGKDAREFDRRLRGPVMPEETEIDPHTGMKNYIANERGNWATSTGYLRFSIGRCVHFGRLYTSGSHGRGKEEDLCEALRCLGQALHCLEDFSAHSNYCELALREQGYHNVFPHCGTNAEINLHGRRVFPLVTGTFGGVDFLHSVLGEANDHFTQSEVDQLDIALKNADNSSGSGSGTASRGFGSSLLGGGGGGSGASDFISLVGSLPGIGGGMASEAQDLKRMAQEQQRRNEQNSGYSGTRSNANVVPGMSENFDPVKVSKQIYPILAFRDKIVKSINRGIAKVPGLESLLEKISETLTAFVLGLLAPFLRPIINSITKVLKDGSSGVITASAHSQLEPWTNPHCTDPTHSMLSKDHFTNILNSCAGRVASAILQYAVPRILYAWENPGVPVDEVVNDITRAFHHPAIRDERVEIHRDMYNTVRQWANEYPRWHDLDRLLGSESVRAGKNHVQHKDGTKGHSHGGGIFDGGFEQLGPAVAQHRAIPKDPARDTVERHSLSTLPEDNQDTKAPSLKVAKLRVTLVGQIQLVVAQPRNTAAIRLRDMAVSQTRVTVVIRTRVMVAIPAKDTVITQPKGTVVIPTTMAGRLRLNKGAILLTGSNSNGEEGMEILHIHTKQITYVVGGRVALTDYM</sequence>
<accession>A0ACC1PKX4</accession>
<gene>
    <name evidence="1" type="ORF">NUW58_g1286</name>
</gene>
<evidence type="ECO:0000313" key="1">
    <source>
        <dbReference type="EMBL" id="KAJ2995364.1"/>
    </source>
</evidence>
<proteinExistence type="predicted"/>
<reference evidence="1" key="1">
    <citation type="submission" date="2022-10" db="EMBL/GenBank/DDBJ databases">
        <title>Genome Sequence of Xylaria curta.</title>
        <authorList>
            <person name="Buettner E."/>
        </authorList>
    </citation>
    <scope>NUCLEOTIDE SEQUENCE</scope>
    <source>
        <strain evidence="1">Babe10</strain>
    </source>
</reference>
<name>A0ACC1PKX4_9PEZI</name>
<keyword evidence="2" id="KW-1185">Reference proteome</keyword>